<evidence type="ECO:0000313" key="1">
    <source>
        <dbReference type="EMBL" id="KXG73773.1"/>
    </source>
</evidence>
<dbReference type="Proteomes" id="UP000070427">
    <property type="component" value="Unassembled WGS sequence"/>
</dbReference>
<name>A0A140KZP8_9FIRM</name>
<gene>
    <name evidence="1" type="ORF">AN618_24570</name>
</gene>
<dbReference type="EMBL" id="LOED01000071">
    <property type="protein sequence ID" value="KXG73773.1"/>
    <property type="molecule type" value="Genomic_DNA"/>
</dbReference>
<reference evidence="1 2" key="1">
    <citation type="submission" date="2015-12" db="EMBL/GenBank/DDBJ databases">
        <title>Draft genome sequnece of Fervidicola ferrireducens strain Y170.</title>
        <authorList>
            <person name="Patel B.K."/>
        </authorList>
    </citation>
    <scope>NUCLEOTIDE SEQUENCE [LARGE SCALE GENOMIC DNA]</scope>
    <source>
        <strain evidence="1 2">Y170</strain>
    </source>
</reference>
<dbReference type="STRING" id="520764.AN618_24570"/>
<sequence length="89" mass="9906">MLLASWPISSRDFTLIFQEKSRSAMLFAILLISRIGLVNLCAAKRAHIPDTIAVMSPMVTANLLEMAALSFMDAIGIQTRMTMPFSRIF</sequence>
<dbReference type="AlphaFoldDB" id="A0A140KZP8"/>
<evidence type="ECO:0000313" key="2">
    <source>
        <dbReference type="Proteomes" id="UP000070427"/>
    </source>
</evidence>
<keyword evidence="2" id="KW-1185">Reference proteome</keyword>
<organism evidence="1 2">
    <name type="scientific">Fervidicola ferrireducens</name>
    <dbReference type="NCBI Taxonomy" id="520764"/>
    <lineage>
        <taxon>Bacteria</taxon>
        <taxon>Bacillati</taxon>
        <taxon>Bacillota</taxon>
        <taxon>Clostridia</taxon>
        <taxon>Thermosediminibacterales</taxon>
        <taxon>Thermosediminibacteraceae</taxon>
        <taxon>Fervidicola</taxon>
    </lineage>
</organism>
<protein>
    <submittedName>
        <fullName evidence="1">Uncharacterized protein</fullName>
    </submittedName>
</protein>
<comment type="caution">
    <text evidence="1">The sequence shown here is derived from an EMBL/GenBank/DDBJ whole genome shotgun (WGS) entry which is preliminary data.</text>
</comment>
<proteinExistence type="predicted"/>
<dbReference type="InParanoid" id="A0A140KZP8"/>
<accession>A0A140KZP8</accession>